<evidence type="ECO:0000313" key="2">
    <source>
        <dbReference type="Proteomes" id="UP000236732"/>
    </source>
</evidence>
<evidence type="ECO:0000313" key="1">
    <source>
        <dbReference type="EMBL" id="SEG95568.1"/>
    </source>
</evidence>
<reference evidence="1 2" key="1">
    <citation type="submission" date="2016-10" db="EMBL/GenBank/DDBJ databases">
        <authorList>
            <person name="de Groot N.N."/>
        </authorList>
    </citation>
    <scope>NUCLEOTIDE SEQUENCE [LARGE SCALE GENOMIC DNA]</scope>
    <source>
        <strain evidence="1 2">CGMCC 4.7037</strain>
    </source>
</reference>
<gene>
    <name evidence="1" type="ORF">SAMN05444920_109103</name>
</gene>
<proteinExistence type="predicted"/>
<protein>
    <submittedName>
        <fullName evidence="1">Uncharacterized protein</fullName>
    </submittedName>
</protein>
<keyword evidence="2" id="KW-1185">Reference proteome</keyword>
<accession>A0A1H6ECL2</accession>
<organism evidence="1 2">
    <name type="scientific">Nonomuraea solani</name>
    <dbReference type="NCBI Taxonomy" id="1144553"/>
    <lineage>
        <taxon>Bacteria</taxon>
        <taxon>Bacillati</taxon>
        <taxon>Actinomycetota</taxon>
        <taxon>Actinomycetes</taxon>
        <taxon>Streptosporangiales</taxon>
        <taxon>Streptosporangiaceae</taxon>
        <taxon>Nonomuraea</taxon>
    </lineage>
</organism>
<dbReference type="RefSeq" id="WP_200824318.1">
    <property type="nucleotide sequence ID" value="NZ_FNVT01000009.1"/>
</dbReference>
<dbReference type="EMBL" id="FNVT01000009">
    <property type="protein sequence ID" value="SEG95568.1"/>
    <property type="molecule type" value="Genomic_DNA"/>
</dbReference>
<name>A0A1H6ECL2_9ACTN</name>
<dbReference type="Proteomes" id="UP000236732">
    <property type="component" value="Unassembled WGS sequence"/>
</dbReference>
<sequence length="87" mass="9623">MPRCSATWASPVPPRTALLREGFDAGRAYFINEEKVPLTGTRLTAAYNRTRTRNGQVIVWLTVRRDTGRGGRSSGLAFDLLTDTPIT</sequence>
<dbReference type="AlphaFoldDB" id="A0A1H6ECL2"/>